<evidence type="ECO:0000313" key="8">
    <source>
        <dbReference type="Proteomes" id="UP000321685"/>
    </source>
</evidence>
<feature type="chain" id="PRO_5038568410" evidence="5">
    <location>
        <begin position="28"/>
        <end position="546"/>
    </location>
</feature>
<dbReference type="GO" id="GO:0043190">
    <property type="term" value="C:ATP-binding cassette (ABC) transporter complex"/>
    <property type="evidence" value="ECO:0007669"/>
    <property type="project" value="InterPro"/>
</dbReference>
<dbReference type="GO" id="GO:0030313">
    <property type="term" value="C:cell envelope"/>
    <property type="evidence" value="ECO:0007669"/>
    <property type="project" value="UniProtKB-SubCell"/>
</dbReference>
<dbReference type="CDD" id="cd08492">
    <property type="entry name" value="PBP2_NikA_DppA_OppA_like_15"/>
    <property type="match status" value="1"/>
</dbReference>
<gene>
    <name evidence="7" type="ORF">PSU4_48200</name>
</gene>
<dbReference type="InterPro" id="IPR000914">
    <property type="entry name" value="SBP_5_dom"/>
</dbReference>
<dbReference type="AlphaFoldDB" id="A0A511DM29"/>
<evidence type="ECO:0000256" key="1">
    <source>
        <dbReference type="ARBA" id="ARBA00004196"/>
    </source>
</evidence>
<comment type="caution">
    <text evidence="7">The sequence shown here is derived from an EMBL/GenBank/DDBJ whole genome shotgun (WGS) entry which is preliminary data.</text>
</comment>
<reference evidence="7 8" key="1">
    <citation type="submission" date="2019-07" db="EMBL/GenBank/DDBJ databases">
        <title>Whole genome shotgun sequence of Pseudonocardia sulfidoxydans NBRC 16205.</title>
        <authorList>
            <person name="Hosoyama A."/>
            <person name="Uohara A."/>
            <person name="Ohji S."/>
            <person name="Ichikawa N."/>
        </authorList>
    </citation>
    <scope>NUCLEOTIDE SEQUENCE [LARGE SCALE GENOMIC DNA]</scope>
    <source>
        <strain evidence="7 8">NBRC 16205</strain>
    </source>
</reference>
<evidence type="ECO:0000313" key="7">
    <source>
        <dbReference type="EMBL" id="GEL25866.1"/>
    </source>
</evidence>
<comment type="subcellular location">
    <subcellularLocation>
        <location evidence="1">Cell envelope</location>
    </subcellularLocation>
</comment>
<dbReference type="Gene3D" id="3.10.105.10">
    <property type="entry name" value="Dipeptide-binding Protein, Domain 3"/>
    <property type="match status" value="1"/>
</dbReference>
<dbReference type="PROSITE" id="PS51257">
    <property type="entry name" value="PROKAR_LIPOPROTEIN"/>
    <property type="match status" value="1"/>
</dbReference>
<accession>A0A511DM29</accession>
<keyword evidence="3" id="KW-0813">Transport</keyword>
<name>A0A511DM29_9PSEU</name>
<dbReference type="EMBL" id="BJVJ01000066">
    <property type="protein sequence ID" value="GEL25866.1"/>
    <property type="molecule type" value="Genomic_DNA"/>
</dbReference>
<dbReference type="PIRSF" id="PIRSF002741">
    <property type="entry name" value="MppA"/>
    <property type="match status" value="1"/>
</dbReference>
<sequence>MRTTPLAGPRRGSRSLRAAAAALTASAALLLAACGSGTATDPGADAGPPTPGGTLRFAVSSDQGCLDPQQVTSNDSVYSVRQIVDSLTDQDPATGEITPWLATTWTVSPDATSYTFTLRPGVTFSDGTPLDANVVKANFDAVPKLGVRASLPKGYLAGYTGTTVTAPDTFTVAFSSPNVQFLQATSTHSLGILSAATVAKSDDERCASAIGSGPFVVESYTKNQSTVLAKRPGYEWGSSLFTHPGEAYLDKLEFRVVPESGVRTGSLQADEVDAIASIGQQDEEPLTAAGVQLLARANPGLPFQIGFNLSKPVVSDPAVRTALSLSINRPEVVSAIYTSQTKPATSALASSTPDYADESGQLGFDLAKAQQGLDAAGWVPGPDGVRVKDGQRLEIPVVYANNLGSVKPTLELLQQQAKAAGIDLQLAEKQISDVAAIQQSGDFSALWFNLTRADPDILRSYYWSGGSNILRFPPSPLDQPLTAQASAADPATRTALVADAQRDLLAQYYVVPVVELTTVLGVAPNTHGVTFDASSRIQLHDAWKSQ</sequence>
<proteinExistence type="inferred from homology"/>
<dbReference type="Pfam" id="PF00496">
    <property type="entry name" value="SBP_bac_5"/>
    <property type="match status" value="1"/>
</dbReference>
<organism evidence="7 8">
    <name type="scientific">Pseudonocardia sulfidoxydans NBRC 16205</name>
    <dbReference type="NCBI Taxonomy" id="1223511"/>
    <lineage>
        <taxon>Bacteria</taxon>
        <taxon>Bacillati</taxon>
        <taxon>Actinomycetota</taxon>
        <taxon>Actinomycetes</taxon>
        <taxon>Pseudonocardiales</taxon>
        <taxon>Pseudonocardiaceae</taxon>
        <taxon>Pseudonocardia</taxon>
    </lineage>
</organism>
<protein>
    <submittedName>
        <fullName evidence="7">Peptide ABC transporter permease</fullName>
    </submittedName>
</protein>
<comment type="similarity">
    <text evidence="2">Belongs to the bacterial solute-binding protein 5 family.</text>
</comment>
<dbReference type="Gene3D" id="3.40.190.10">
    <property type="entry name" value="Periplasmic binding protein-like II"/>
    <property type="match status" value="1"/>
</dbReference>
<evidence type="ECO:0000256" key="4">
    <source>
        <dbReference type="ARBA" id="ARBA00022729"/>
    </source>
</evidence>
<dbReference type="InterPro" id="IPR039424">
    <property type="entry name" value="SBP_5"/>
</dbReference>
<evidence type="ECO:0000256" key="5">
    <source>
        <dbReference type="SAM" id="SignalP"/>
    </source>
</evidence>
<dbReference type="OrthoDB" id="9046151at2"/>
<dbReference type="SUPFAM" id="SSF53850">
    <property type="entry name" value="Periplasmic binding protein-like II"/>
    <property type="match status" value="1"/>
</dbReference>
<dbReference type="PANTHER" id="PTHR30290">
    <property type="entry name" value="PERIPLASMIC BINDING COMPONENT OF ABC TRANSPORTER"/>
    <property type="match status" value="1"/>
</dbReference>
<feature type="signal peptide" evidence="5">
    <location>
        <begin position="1"/>
        <end position="27"/>
    </location>
</feature>
<evidence type="ECO:0000256" key="3">
    <source>
        <dbReference type="ARBA" id="ARBA00022448"/>
    </source>
</evidence>
<dbReference type="GO" id="GO:0042597">
    <property type="term" value="C:periplasmic space"/>
    <property type="evidence" value="ECO:0007669"/>
    <property type="project" value="UniProtKB-ARBA"/>
</dbReference>
<keyword evidence="4 5" id="KW-0732">Signal</keyword>
<dbReference type="RefSeq" id="WP_147112826.1">
    <property type="nucleotide sequence ID" value="NZ_BJVJ01000066.1"/>
</dbReference>
<feature type="domain" description="Solute-binding protein family 5" evidence="6">
    <location>
        <begin position="96"/>
        <end position="467"/>
    </location>
</feature>
<evidence type="ECO:0000256" key="2">
    <source>
        <dbReference type="ARBA" id="ARBA00005695"/>
    </source>
</evidence>
<dbReference type="Proteomes" id="UP000321685">
    <property type="component" value="Unassembled WGS sequence"/>
</dbReference>
<dbReference type="GO" id="GO:0015833">
    <property type="term" value="P:peptide transport"/>
    <property type="evidence" value="ECO:0007669"/>
    <property type="project" value="TreeGrafter"/>
</dbReference>
<keyword evidence="8" id="KW-1185">Reference proteome</keyword>
<dbReference type="PANTHER" id="PTHR30290:SF10">
    <property type="entry name" value="PERIPLASMIC OLIGOPEPTIDE-BINDING PROTEIN-RELATED"/>
    <property type="match status" value="1"/>
</dbReference>
<dbReference type="InterPro" id="IPR030678">
    <property type="entry name" value="Peptide/Ni-bd"/>
</dbReference>
<dbReference type="GO" id="GO:1904680">
    <property type="term" value="F:peptide transmembrane transporter activity"/>
    <property type="evidence" value="ECO:0007669"/>
    <property type="project" value="TreeGrafter"/>
</dbReference>
<evidence type="ECO:0000259" key="6">
    <source>
        <dbReference type="Pfam" id="PF00496"/>
    </source>
</evidence>